<name>A0A6J6DX64_9ZZZZ</name>
<evidence type="ECO:0000256" key="1">
    <source>
        <dbReference type="ARBA" id="ARBA00008007"/>
    </source>
</evidence>
<proteinExistence type="inferred from homology"/>
<dbReference type="PANTHER" id="PTHR47505">
    <property type="entry name" value="DNA UTILIZATION PROTEIN YHGH"/>
    <property type="match status" value="1"/>
</dbReference>
<protein>
    <submittedName>
        <fullName evidence="2">Unannotated protein</fullName>
    </submittedName>
</protein>
<dbReference type="CDD" id="cd06223">
    <property type="entry name" value="PRTases_typeI"/>
    <property type="match status" value="1"/>
</dbReference>
<dbReference type="Gene3D" id="3.40.50.2020">
    <property type="match status" value="1"/>
</dbReference>
<organism evidence="2">
    <name type="scientific">freshwater metagenome</name>
    <dbReference type="NCBI Taxonomy" id="449393"/>
    <lineage>
        <taxon>unclassified sequences</taxon>
        <taxon>metagenomes</taxon>
        <taxon>ecological metagenomes</taxon>
    </lineage>
</organism>
<reference evidence="2" key="1">
    <citation type="submission" date="2020-05" db="EMBL/GenBank/DDBJ databases">
        <authorList>
            <person name="Chiriac C."/>
            <person name="Salcher M."/>
            <person name="Ghai R."/>
            <person name="Kavagutti S V."/>
        </authorList>
    </citation>
    <scope>NUCLEOTIDE SEQUENCE</scope>
</reference>
<gene>
    <name evidence="2" type="ORF">UFOPK1650_00586</name>
</gene>
<accession>A0A6J6DX64</accession>
<evidence type="ECO:0000313" key="2">
    <source>
        <dbReference type="EMBL" id="CAB4568607.1"/>
    </source>
</evidence>
<dbReference type="EMBL" id="CAEZTJ010000071">
    <property type="protein sequence ID" value="CAB4568607.1"/>
    <property type="molecule type" value="Genomic_DNA"/>
</dbReference>
<dbReference type="InterPro" id="IPR051910">
    <property type="entry name" value="ComF/GntX_DNA_util-trans"/>
</dbReference>
<comment type="similarity">
    <text evidence="1">Belongs to the ComF/GntX family.</text>
</comment>
<dbReference type="InterPro" id="IPR000836">
    <property type="entry name" value="PRTase_dom"/>
</dbReference>
<dbReference type="AlphaFoldDB" id="A0A6J6DX64"/>
<sequence>MSLAPVKRFLHSASRGIASLVFPDLCPCCLREGQWESCLALWQSEASLRFIGKVPVISTVAYDDRAMSVVLAAKERGERRAKEFLTLAISTGITRLDFKGPKDSLRVIIPIPSSKGAIRRRGEDFIHSLAKEVLRTVAISDHHVVLLPILRWKRAIRDQSELTMRERIENLADSLAVDERRLEKGLHSLDITSAVRSGRDLEILLIDDVITSGSTMAAAISAISHSSLGVRSSITGITACYSARGL</sequence>
<dbReference type="InterPro" id="IPR029057">
    <property type="entry name" value="PRTase-like"/>
</dbReference>
<dbReference type="PANTHER" id="PTHR47505:SF1">
    <property type="entry name" value="DNA UTILIZATION PROTEIN YHGH"/>
    <property type="match status" value="1"/>
</dbReference>
<dbReference type="SUPFAM" id="SSF53271">
    <property type="entry name" value="PRTase-like"/>
    <property type="match status" value="1"/>
</dbReference>